<keyword evidence="1" id="KW-0863">Zinc-finger</keyword>
<evidence type="ECO:0000313" key="4">
    <source>
        <dbReference type="EMBL" id="CAL5061468.1"/>
    </source>
</evidence>
<dbReference type="SUPFAM" id="SSF57756">
    <property type="entry name" value="Retrovirus zinc finger-like domains"/>
    <property type="match status" value="1"/>
</dbReference>
<feature type="region of interest" description="Disordered" evidence="2">
    <location>
        <begin position="493"/>
        <end position="579"/>
    </location>
</feature>
<feature type="region of interest" description="Disordered" evidence="2">
    <location>
        <begin position="220"/>
        <end position="242"/>
    </location>
</feature>
<name>A0ABC9ENJ3_9POAL</name>
<dbReference type="InterPro" id="IPR036875">
    <property type="entry name" value="Znf_CCHC_sf"/>
</dbReference>
<dbReference type="GO" id="GO:0008270">
    <property type="term" value="F:zinc ion binding"/>
    <property type="evidence" value="ECO:0007669"/>
    <property type="project" value="UniProtKB-KW"/>
</dbReference>
<evidence type="ECO:0000256" key="2">
    <source>
        <dbReference type="SAM" id="MobiDB-lite"/>
    </source>
</evidence>
<dbReference type="PROSITE" id="PS50158">
    <property type="entry name" value="ZF_CCHC"/>
    <property type="match status" value="1"/>
</dbReference>
<accession>A0ABC9ENJ3</accession>
<feature type="compositionally biased region" description="Low complexity" evidence="2">
    <location>
        <begin position="685"/>
        <end position="694"/>
    </location>
</feature>
<dbReference type="SMART" id="SM00343">
    <property type="entry name" value="ZnF_C2HC"/>
    <property type="match status" value="2"/>
</dbReference>
<dbReference type="InterPro" id="IPR001878">
    <property type="entry name" value="Znf_CCHC"/>
</dbReference>
<feature type="region of interest" description="Disordered" evidence="2">
    <location>
        <begin position="1"/>
        <end position="73"/>
    </location>
</feature>
<reference evidence="4" key="1">
    <citation type="submission" date="2024-10" db="EMBL/GenBank/DDBJ databases">
        <authorList>
            <person name="Ryan C."/>
        </authorList>
    </citation>
    <scope>NUCLEOTIDE SEQUENCE [LARGE SCALE GENOMIC DNA]</scope>
</reference>
<sequence>MGDAARVLHGGDAEAKPPDPAATPPPPPLATLHPPTKPSACPRPAPHARSRLEARRKHGAPSGTGASSSRQGARFQEQLPIDFHTTALPGSIAPSPHPASFWVSPAFFDPRFNLHFVQNLVSFLLTAYPGRLCVSRVADYTFSVRVASANVANAIVVRGPLRLGDYVLLVHPSLDLALAAARAVTAARRERRWGRAVKANGNGRATDSFSNSAPDAVSAARQLRSAAATPPVRSNSHDARDAACSERLLQRAAPGAAPSALVPNRFFRDRAAAAAQAPCGSNVHPFPESHTCCPLGGREQLPPTRVTTPLNAPQPPATTGPYLKALLSPAHPPKTLRRRPAPILTTTGCFRCLASDHQVRDCRDPPRCRNCRRSGHRVRTCPMPVARMLTPWPRRQPTVPVPACRVAVQAVLFSPRSFPLPPRPTSPPPPSPAKIHTPSAFDPLAMLASSSSEAPDFELPRMPPPATTLAAGMAYPRASRSATHSPPVDIHVVDARGKRPAVPNRALSPRASPGRRSPPLAEPLMVAVPAAPPRAGSPAAPPSGAGSSVGVQAPAGHPDWASDSDDGYETVESGDLDSEFDDADYWEGRTDSLHVWLPAGNDRINDRLAFAYVTPPEAHPPPPPPANNFAPAAPPAGVAALPHAALLFHVAAALAGFLIANPVTAAVTVAAVEQDTPPAPPPSPASLASEAPQGSPSPPQNSPALKECDVRQDAPPAPPLSPTALGSDALHLPTPAPGRGRRPRSRALSTHVPPSQRQSTRLAEKASASFVHAADKASQRKALLNSLAPCSAALKGHVAKRGLLNRQKLPISVADLRKMVTTAGLGCSTADAVGVVPLRQE</sequence>
<keyword evidence="1" id="KW-0479">Metal-binding</keyword>
<proteinExistence type="predicted"/>
<gene>
    <name evidence="4" type="ORF">URODEC1_LOCUS97744</name>
</gene>
<feature type="compositionally biased region" description="Basic residues" evidence="2">
    <location>
        <begin position="46"/>
        <end position="59"/>
    </location>
</feature>
<feature type="compositionally biased region" description="Low complexity" evidence="2">
    <location>
        <begin position="505"/>
        <end position="555"/>
    </location>
</feature>
<dbReference type="Proteomes" id="UP001497457">
    <property type="component" value="Chromosome 5rd"/>
</dbReference>
<dbReference type="Gene3D" id="4.10.60.10">
    <property type="entry name" value="Zinc finger, CCHC-type"/>
    <property type="match status" value="1"/>
</dbReference>
<keyword evidence="1" id="KW-0862">Zinc</keyword>
<protein>
    <recommendedName>
        <fullName evidence="3">CCHC-type domain-containing protein</fullName>
    </recommendedName>
</protein>
<feature type="region of interest" description="Disordered" evidence="2">
    <location>
        <begin position="674"/>
        <end position="761"/>
    </location>
</feature>
<feature type="compositionally biased region" description="Acidic residues" evidence="2">
    <location>
        <begin position="562"/>
        <end position="579"/>
    </location>
</feature>
<dbReference type="EMBL" id="OZ075115">
    <property type="protein sequence ID" value="CAL5061468.1"/>
    <property type="molecule type" value="Genomic_DNA"/>
</dbReference>
<feature type="compositionally biased region" description="Polar residues" evidence="2">
    <location>
        <begin position="752"/>
        <end position="761"/>
    </location>
</feature>
<evidence type="ECO:0000256" key="1">
    <source>
        <dbReference type="PROSITE-ProRule" id="PRU00047"/>
    </source>
</evidence>
<organism evidence="4 5">
    <name type="scientific">Urochloa decumbens</name>
    <dbReference type="NCBI Taxonomy" id="240449"/>
    <lineage>
        <taxon>Eukaryota</taxon>
        <taxon>Viridiplantae</taxon>
        <taxon>Streptophyta</taxon>
        <taxon>Embryophyta</taxon>
        <taxon>Tracheophyta</taxon>
        <taxon>Spermatophyta</taxon>
        <taxon>Magnoliopsida</taxon>
        <taxon>Liliopsida</taxon>
        <taxon>Poales</taxon>
        <taxon>Poaceae</taxon>
        <taxon>PACMAD clade</taxon>
        <taxon>Panicoideae</taxon>
        <taxon>Panicodae</taxon>
        <taxon>Paniceae</taxon>
        <taxon>Melinidinae</taxon>
        <taxon>Urochloa</taxon>
    </lineage>
</organism>
<feature type="domain" description="CCHC-type" evidence="3">
    <location>
        <begin position="367"/>
        <end position="382"/>
    </location>
</feature>
<evidence type="ECO:0000259" key="3">
    <source>
        <dbReference type="PROSITE" id="PS50158"/>
    </source>
</evidence>
<feature type="compositionally biased region" description="Pro residues" evidence="2">
    <location>
        <begin position="18"/>
        <end position="45"/>
    </location>
</feature>
<evidence type="ECO:0000313" key="5">
    <source>
        <dbReference type="Proteomes" id="UP001497457"/>
    </source>
</evidence>
<keyword evidence="5" id="KW-1185">Reference proteome</keyword>
<dbReference type="AlphaFoldDB" id="A0ABC9ENJ3"/>